<keyword evidence="2" id="KW-0963">Cytoplasm</keyword>
<organism evidence="12 13">
    <name type="scientific">Symbiodinium pilosum</name>
    <name type="common">Dinoflagellate</name>
    <dbReference type="NCBI Taxonomy" id="2952"/>
    <lineage>
        <taxon>Eukaryota</taxon>
        <taxon>Sar</taxon>
        <taxon>Alveolata</taxon>
        <taxon>Dinophyceae</taxon>
        <taxon>Suessiales</taxon>
        <taxon>Symbiodiniaceae</taxon>
        <taxon>Symbiodinium</taxon>
    </lineage>
</organism>
<dbReference type="InterPro" id="IPR048635">
    <property type="entry name" value="MFD_D3"/>
</dbReference>
<dbReference type="SUPFAM" id="SSF52540">
    <property type="entry name" value="P-loop containing nucleoside triphosphate hydrolases"/>
    <property type="match status" value="4"/>
</dbReference>
<evidence type="ECO:0000256" key="2">
    <source>
        <dbReference type="ARBA" id="ARBA00022490"/>
    </source>
</evidence>
<dbReference type="InterPro" id="IPR021241">
    <property type="entry name" value="CsiV"/>
</dbReference>
<dbReference type="FunFam" id="3.40.50.300:FF:000546">
    <property type="entry name" value="Transcription-repair-coupling factor"/>
    <property type="match status" value="1"/>
</dbReference>
<dbReference type="InterPro" id="IPR005118">
    <property type="entry name" value="TRCF_C"/>
</dbReference>
<keyword evidence="9" id="KW-0234">DNA repair</keyword>
<evidence type="ECO:0000256" key="9">
    <source>
        <dbReference type="ARBA" id="ARBA00023204"/>
    </source>
</evidence>
<dbReference type="InterPro" id="IPR041471">
    <property type="entry name" value="UvrB_inter"/>
</dbReference>
<dbReference type="InterPro" id="IPR003711">
    <property type="entry name" value="CarD-like/TRCF_RID"/>
</dbReference>
<dbReference type="GO" id="GO:0003684">
    <property type="term" value="F:damaged DNA binding"/>
    <property type="evidence" value="ECO:0007669"/>
    <property type="project" value="InterPro"/>
</dbReference>
<dbReference type="PANTHER" id="PTHR47964:SF1">
    <property type="entry name" value="ATP-DEPENDENT DNA HELICASE HOMOLOG RECG, CHLOROPLASTIC"/>
    <property type="match status" value="1"/>
</dbReference>
<dbReference type="Gene3D" id="3.40.50.11140">
    <property type="match status" value="1"/>
</dbReference>
<dbReference type="SMART" id="SM00490">
    <property type="entry name" value="HELICc"/>
    <property type="match status" value="1"/>
</dbReference>
<dbReference type="InterPro" id="IPR037235">
    <property type="entry name" value="TRCF-like_C_D7"/>
</dbReference>
<reference evidence="12" key="1">
    <citation type="submission" date="2021-02" db="EMBL/GenBank/DDBJ databases">
        <authorList>
            <person name="Dougan E. K."/>
            <person name="Rhodes N."/>
            <person name="Thang M."/>
            <person name="Chan C."/>
        </authorList>
    </citation>
    <scope>NUCLEOTIDE SEQUENCE</scope>
</reference>
<dbReference type="SMART" id="SM01058">
    <property type="entry name" value="CarD_TRCF"/>
    <property type="match status" value="1"/>
</dbReference>
<evidence type="ECO:0000259" key="10">
    <source>
        <dbReference type="PROSITE" id="PS51192"/>
    </source>
</evidence>
<feature type="domain" description="Helicase ATP-binding" evidence="10">
    <location>
        <begin position="570"/>
        <end position="731"/>
    </location>
</feature>
<name>A0A812NHH2_SYMPI</name>
<dbReference type="InterPro" id="IPR001650">
    <property type="entry name" value="Helicase_C-like"/>
</dbReference>
<sequence length="1365" mass="153223">MRWRLPGSAQLSQSALSLFSDPANTPLHFPDWETLAYDAFSPHQDITSERLATLRDLPNVSTGVLTVPVTTLLQRISPPSYIAGSGFDFQPGQRLDIATQRRALDSAGYQNVDTVSERGQYAVRGSVLDIYPMGSELPVRLDLFDDEIDTLRTFDPDTQRTINKIDRLDLLPAKEFPFNDAAIARFRDQWHNTFNVDVRRCSVYQDVSSGIVPNGVEYYLPFFFEHLGTLFDYLPDNVLLVVEEGVVEAAQHQIEDTELRYESLRHDIERPILPPRELFMAMDELHGHLNTLPRINLSTSPGKHGQFFTSQKLPELTFNPRTKDPAEKLKRFVEHVQQPILFVAESAGRREVFDELLRKAGIRTQVVSDFASYQQASEHCISVAELDEGLYVDGAVIITEADVLGSRQTDPRRDAGAKVIDPDLLVRNLTELTIGAPVVHIEHGVGRYVGLQILTIDQDPHEFLTLIYADDAKLYVPVTSLHLISRYSGSDEGHAPLHRLGSDQWEKAKRKAAEKVVDVAAELLDIYARRELRTSFQFELNQAEYDRFANEFPFEVTLDQQRAIEDTLTDMTTLRAMDRLICGDVGFGKTEVAMRAAFVAVQNGKQVAVLVPTTLLAQQHEDSFRDRFAGWPVTVEGVSRLRSTAEIGEITQRLRSGKLDILIGTHKLLSDDFQFKNLGLIVIDEEHRFGVRQKERLKAMRAEVDILTLTATPIPRTLNMSLSGIRDLSIIATPPAKRLSIKTFVQQKHKHQIKEAISRELARGGQVFLLHNEVRNIEAAAEEIAELVPEARIGIGHGQMPKRDLEQVMSDFYHRRLNVLVCTTIIETGLDVPNANTIIIERADKFGLAQLHQLRGRVGRSHRQAYAYLLTPHPKSMTADAKKRLDAIEASGELGIGFTLATHDMEIRGAGELLGDDQSGQIESIGFSLYMELLERAVSAMRAGQSPNVDSPLEPVSQEVNLHAATLIPEDYLPDVHTRLILYKRISAAKTQRQLDDLQVEIIDRFGLLPLPLKRLFAVTGLKIASQALGLAKLDIGPERGKLEFNQATKVDPIKIVNLVQQQPNSYKMEGAAVLRVIQDLPEFDQRGRMNMKQMTAVLTVALLSAAVHAADIEDQMQARWFEIEILVFERLDVLDVNVDEKLTLRQPRSWPGNLLEVIDPAALTQAPSLSLSELLAPSPFCLGYPQLREEDPEHPLFTKNNSFGDDRSGVVVEESETLDAQMPGDLSQQQPETELADVPVNAPALAPTARDRLITEIEAIEQSLFASSYTWLPTTAFGEDIKAINRQRTLRPLIHKRWRQPVPARDVPQPIYINLPIDQRSPATVTGYPRIEGFIDVTVSRYLHFATTLWYHADTLGKSTPAQW</sequence>
<comment type="caution">
    <text evidence="12">The sequence shown here is derived from an EMBL/GenBank/DDBJ whole genome shotgun (WGS) entry which is preliminary data.</text>
</comment>
<evidence type="ECO:0000256" key="5">
    <source>
        <dbReference type="ARBA" id="ARBA00022801"/>
    </source>
</evidence>
<evidence type="ECO:0000256" key="6">
    <source>
        <dbReference type="ARBA" id="ARBA00022806"/>
    </source>
</evidence>
<evidence type="ECO:0000256" key="1">
    <source>
        <dbReference type="ARBA" id="ARBA00004496"/>
    </source>
</evidence>
<dbReference type="GO" id="GO:0016787">
    <property type="term" value="F:hydrolase activity"/>
    <property type="evidence" value="ECO:0007669"/>
    <property type="project" value="UniProtKB-KW"/>
</dbReference>
<accession>A0A812NHH2</accession>
<dbReference type="Pfam" id="PF03461">
    <property type="entry name" value="TRCF"/>
    <property type="match status" value="1"/>
</dbReference>
<dbReference type="SUPFAM" id="SSF141259">
    <property type="entry name" value="CarD-like"/>
    <property type="match status" value="1"/>
</dbReference>
<dbReference type="NCBIfam" id="NF007966">
    <property type="entry name" value="PRK10689.1"/>
    <property type="match status" value="1"/>
</dbReference>
<evidence type="ECO:0000256" key="4">
    <source>
        <dbReference type="ARBA" id="ARBA00022763"/>
    </source>
</evidence>
<dbReference type="PANTHER" id="PTHR47964">
    <property type="entry name" value="ATP-DEPENDENT DNA HELICASE HOMOLOG RECG, CHLOROPLASTIC"/>
    <property type="match status" value="1"/>
</dbReference>
<evidence type="ECO:0000256" key="7">
    <source>
        <dbReference type="ARBA" id="ARBA00022840"/>
    </source>
</evidence>
<dbReference type="Pfam" id="PF00270">
    <property type="entry name" value="DEAD"/>
    <property type="match status" value="1"/>
</dbReference>
<dbReference type="NCBIfam" id="TIGR00580">
    <property type="entry name" value="mfd"/>
    <property type="match status" value="1"/>
</dbReference>
<dbReference type="SMART" id="SM00982">
    <property type="entry name" value="TRCF"/>
    <property type="match status" value="1"/>
</dbReference>
<dbReference type="PROSITE" id="PS51192">
    <property type="entry name" value="HELICASE_ATP_BIND_1"/>
    <property type="match status" value="1"/>
</dbReference>
<dbReference type="InterPro" id="IPR027417">
    <property type="entry name" value="P-loop_NTPase"/>
</dbReference>
<proteinExistence type="inferred from homology"/>
<dbReference type="HAMAP" id="MF_00969">
    <property type="entry name" value="TRCF"/>
    <property type="match status" value="1"/>
</dbReference>
<dbReference type="Pfam" id="PF10972">
    <property type="entry name" value="CsiV"/>
    <property type="match status" value="1"/>
</dbReference>
<keyword evidence="13" id="KW-1185">Reference proteome</keyword>
<dbReference type="InterPro" id="IPR004576">
    <property type="entry name" value="Mfd"/>
</dbReference>
<dbReference type="SUPFAM" id="SSF143517">
    <property type="entry name" value="TRCF domain-like"/>
    <property type="match status" value="1"/>
</dbReference>
<dbReference type="SMART" id="SM00487">
    <property type="entry name" value="DEXDc"/>
    <property type="match status" value="1"/>
</dbReference>
<keyword evidence="8" id="KW-0238">DNA-binding</keyword>
<keyword evidence="7" id="KW-0067">ATP-binding</keyword>
<protein>
    <submittedName>
        <fullName evidence="12">Mfd protein</fullName>
    </submittedName>
</protein>
<dbReference type="Gene3D" id="3.40.50.300">
    <property type="entry name" value="P-loop containing nucleotide triphosphate hydrolases"/>
    <property type="match status" value="2"/>
</dbReference>
<dbReference type="FunFam" id="3.40.50.300:FF:000300">
    <property type="entry name" value="Transcription-repair-coupling factor"/>
    <property type="match status" value="1"/>
</dbReference>
<keyword evidence="3" id="KW-0547">Nucleotide-binding</keyword>
<dbReference type="InterPro" id="IPR011545">
    <property type="entry name" value="DEAD/DEAH_box_helicase_dom"/>
</dbReference>
<dbReference type="Gene3D" id="3.30.2060.10">
    <property type="entry name" value="Penicillin-binding protein 1b domain"/>
    <property type="match status" value="1"/>
</dbReference>
<dbReference type="Pfam" id="PF00271">
    <property type="entry name" value="Helicase_C"/>
    <property type="match status" value="1"/>
</dbReference>
<comment type="subcellular location">
    <subcellularLocation>
        <location evidence="1">Cytoplasm</location>
    </subcellularLocation>
</comment>
<evidence type="ECO:0000259" key="11">
    <source>
        <dbReference type="PROSITE" id="PS51194"/>
    </source>
</evidence>
<evidence type="ECO:0000313" key="13">
    <source>
        <dbReference type="Proteomes" id="UP000649617"/>
    </source>
</evidence>
<dbReference type="Gene3D" id="2.40.10.170">
    <property type="match status" value="1"/>
</dbReference>
<dbReference type="InterPro" id="IPR014001">
    <property type="entry name" value="Helicase_ATP-bd"/>
</dbReference>
<keyword evidence="4" id="KW-0227">DNA damage</keyword>
<dbReference type="OrthoDB" id="447535at2759"/>
<dbReference type="InterPro" id="IPR047112">
    <property type="entry name" value="RecG/Mfd"/>
</dbReference>
<evidence type="ECO:0000256" key="8">
    <source>
        <dbReference type="ARBA" id="ARBA00023125"/>
    </source>
</evidence>
<dbReference type="InterPro" id="IPR036101">
    <property type="entry name" value="CarD-like/TRCF_RID_sf"/>
</dbReference>
<keyword evidence="5" id="KW-0378">Hydrolase</keyword>
<dbReference type="Pfam" id="PF21132">
    <property type="entry name" value="MFD_D3"/>
    <property type="match status" value="1"/>
</dbReference>
<keyword evidence="6" id="KW-0347">Helicase</keyword>
<evidence type="ECO:0000313" key="12">
    <source>
        <dbReference type="EMBL" id="CAE7313075.1"/>
    </source>
</evidence>
<dbReference type="GO" id="GO:0003678">
    <property type="term" value="F:DNA helicase activity"/>
    <property type="evidence" value="ECO:0007669"/>
    <property type="project" value="TreeGrafter"/>
</dbReference>
<dbReference type="EMBL" id="CAJNIZ010011112">
    <property type="protein sequence ID" value="CAE7313075.1"/>
    <property type="molecule type" value="Genomic_DNA"/>
</dbReference>
<dbReference type="Gene3D" id="3.40.50.11180">
    <property type="match status" value="1"/>
</dbReference>
<dbReference type="Pfam" id="PF02559">
    <property type="entry name" value="CarD_TRCF_RID"/>
    <property type="match status" value="1"/>
</dbReference>
<dbReference type="Gene3D" id="3.90.1150.50">
    <property type="entry name" value="Transcription-repair-coupling factor, D7 domain"/>
    <property type="match status" value="1"/>
</dbReference>
<evidence type="ECO:0000256" key="3">
    <source>
        <dbReference type="ARBA" id="ARBA00022741"/>
    </source>
</evidence>
<dbReference type="PROSITE" id="PS51194">
    <property type="entry name" value="HELICASE_CTER"/>
    <property type="match status" value="1"/>
</dbReference>
<gene>
    <name evidence="12" type="primary">mfd</name>
    <name evidence="12" type="ORF">SPIL2461_LOCUS7146</name>
</gene>
<dbReference type="Proteomes" id="UP000649617">
    <property type="component" value="Unassembled WGS sequence"/>
</dbReference>
<feature type="domain" description="Helicase C-terminal" evidence="11">
    <location>
        <begin position="752"/>
        <end position="908"/>
    </location>
</feature>
<dbReference type="CDD" id="cd17991">
    <property type="entry name" value="DEXHc_TRCF"/>
    <property type="match status" value="1"/>
</dbReference>
<dbReference type="GO" id="GO:0005737">
    <property type="term" value="C:cytoplasm"/>
    <property type="evidence" value="ECO:0007669"/>
    <property type="project" value="UniProtKB-SubCell"/>
</dbReference>
<dbReference type="GO" id="GO:0005524">
    <property type="term" value="F:ATP binding"/>
    <property type="evidence" value="ECO:0007669"/>
    <property type="project" value="UniProtKB-KW"/>
</dbReference>
<dbReference type="Pfam" id="PF17757">
    <property type="entry name" value="UvrB_inter"/>
    <property type="match status" value="1"/>
</dbReference>
<dbReference type="GO" id="GO:0006281">
    <property type="term" value="P:DNA repair"/>
    <property type="evidence" value="ECO:0007669"/>
    <property type="project" value="UniProtKB-KW"/>
</dbReference>